<evidence type="ECO:0000256" key="1">
    <source>
        <dbReference type="SAM" id="MobiDB-lite"/>
    </source>
</evidence>
<dbReference type="InterPro" id="IPR009057">
    <property type="entry name" value="Homeodomain-like_sf"/>
</dbReference>
<name>A0ABN3D1J8_9ACTN</name>
<dbReference type="EMBL" id="BAAAQX010000053">
    <property type="protein sequence ID" value="GAA2215678.1"/>
    <property type="molecule type" value="Genomic_DNA"/>
</dbReference>
<feature type="region of interest" description="Disordered" evidence="1">
    <location>
        <begin position="162"/>
        <end position="181"/>
    </location>
</feature>
<dbReference type="SUPFAM" id="SSF46689">
    <property type="entry name" value="Homeodomain-like"/>
    <property type="match status" value="1"/>
</dbReference>
<gene>
    <name evidence="3" type="ORF">GCM10009850_111460</name>
</gene>
<sequence>MRYPDGGGLTPAARARREQVRLEAAGLFAAGMSPPQVARKLRVSRKSAYVWHKAWRTAGTQALESKGPGGQRCRLSEGQVQRLEAALDAGPAVWGWIEDQRWTLARVTVLVGRLFHLSYTPRGICYLLHRLGWSPQVAQRRAAERDEEAITTWVKDTWPRVEPRRGIRTRGSASPTKQASR</sequence>
<organism evidence="3 4">
    <name type="scientific">Nonomuraea monospora</name>
    <dbReference type="NCBI Taxonomy" id="568818"/>
    <lineage>
        <taxon>Bacteria</taxon>
        <taxon>Bacillati</taxon>
        <taxon>Actinomycetota</taxon>
        <taxon>Actinomycetes</taxon>
        <taxon>Streptosporangiales</taxon>
        <taxon>Streptosporangiaceae</taxon>
        <taxon>Nonomuraea</taxon>
    </lineage>
</organism>
<dbReference type="Pfam" id="PF13592">
    <property type="entry name" value="HTH_33"/>
    <property type="match status" value="1"/>
</dbReference>
<proteinExistence type="predicted"/>
<feature type="compositionally biased region" description="Polar residues" evidence="1">
    <location>
        <begin position="171"/>
        <end position="181"/>
    </location>
</feature>
<dbReference type="RefSeq" id="WP_344494598.1">
    <property type="nucleotide sequence ID" value="NZ_BAAAQX010000053.1"/>
</dbReference>
<reference evidence="3 4" key="1">
    <citation type="journal article" date="2019" name="Int. J. Syst. Evol. Microbiol.">
        <title>The Global Catalogue of Microorganisms (GCM) 10K type strain sequencing project: providing services to taxonomists for standard genome sequencing and annotation.</title>
        <authorList>
            <consortium name="The Broad Institute Genomics Platform"/>
            <consortium name="The Broad Institute Genome Sequencing Center for Infectious Disease"/>
            <person name="Wu L."/>
            <person name="Ma J."/>
        </authorList>
    </citation>
    <scope>NUCLEOTIDE SEQUENCE [LARGE SCALE GENOMIC DNA]</scope>
    <source>
        <strain evidence="3 4">JCM 16114</strain>
    </source>
</reference>
<evidence type="ECO:0000313" key="3">
    <source>
        <dbReference type="EMBL" id="GAA2215678.1"/>
    </source>
</evidence>
<accession>A0ABN3D1J8</accession>
<dbReference type="Proteomes" id="UP001499843">
    <property type="component" value="Unassembled WGS sequence"/>
</dbReference>
<protein>
    <recommendedName>
        <fullName evidence="2">Winged helix-turn helix domain-containing protein</fullName>
    </recommendedName>
</protein>
<evidence type="ECO:0000259" key="2">
    <source>
        <dbReference type="Pfam" id="PF13592"/>
    </source>
</evidence>
<dbReference type="InterPro" id="IPR025959">
    <property type="entry name" value="Winged_HTH_dom"/>
</dbReference>
<evidence type="ECO:0000313" key="4">
    <source>
        <dbReference type="Proteomes" id="UP001499843"/>
    </source>
</evidence>
<dbReference type="Pfam" id="PF13384">
    <property type="entry name" value="HTH_23"/>
    <property type="match status" value="1"/>
</dbReference>
<feature type="domain" description="Winged helix-turn helix" evidence="2">
    <location>
        <begin position="98"/>
        <end position="156"/>
    </location>
</feature>
<keyword evidence="4" id="KW-1185">Reference proteome</keyword>
<comment type="caution">
    <text evidence="3">The sequence shown here is derived from an EMBL/GenBank/DDBJ whole genome shotgun (WGS) entry which is preliminary data.</text>
</comment>